<proteinExistence type="predicted"/>
<feature type="compositionally biased region" description="Basic and acidic residues" evidence="1">
    <location>
        <begin position="68"/>
        <end position="85"/>
    </location>
</feature>
<feature type="compositionally biased region" description="Polar residues" evidence="1">
    <location>
        <begin position="49"/>
        <end position="63"/>
    </location>
</feature>
<reference evidence="2 3" key="1">
    <citation type="journal article" date="2018" name="Sci. Rep.">
        <title>Characterisation of pathogen-specific regions and novel effector candidates in Fusarium oxysporum f. sp. cepae.</title>
        <authorList>
            <person name="Armitage A.D."/>
            <person name="Taylor A."/>
            <person name="Sobczyk M.K."/>
            <person name="Baxter L."/>
            <person name="Greenfield B.P."/>
            <person name="Bates H.J."/>
            <person name="Wilson F."/>
            <person name="Jackson A.C."/>
            <person name="Ott S."/>
            <person name="Harrison R.J."/>
            <person name="Clarkson J.P."/>
        </authorList>
    </citation>
    <scope>NUCLEOTIDE SEQUENCE [LARGE SCALE GENOMIC DNA]</scope>
    <source>
        <strain evidence="2 3">Fo_A13</strain>
    </source>
</reference>
<protein>
    <submittedName>
        <fullName evidence="2">Uncharacterized protein</fullName>
    </submittedName>
</protein>
<feature type="region of interest" description="Disordered" evidence="1">
    <location>
        <begin position="1"/>
        <end position="85"/>
    </location>
</feature>
<evidence type="ECO:0000313" key="2">
    <source>
        <dbReference type="EMBL" id="RKK81058.1"/>
    </source>
</evidence>
<dbReference type="AlphaFoldDB" id="A0A420NL93"/>
<dbReference type="Proteomes" id="UP000285084">
    <property type="component" value="Unassembled WGS sequence"/>
</dbReference>
<name>A0A420NL93_FUSOX</name>
<gene>
    <name evidence="2" type="ORF">BFJ69_g3970</name>
</gene>
<dbReference type="EMBL" id="MRCX01000024">
    <property type="protein sequence ID" value="RKK81058.1"/>
    <property type="molecule type" value="Genomic_DNA"/>
</dbReference>
<sequence>MNVGQGDASNLKAFVRHSNETSHGNRATARAAKDRELANDTIPAPYVLNMQSEGRKSQQSYEISGTADEAKGARGHHEQVLDPQKDAYQARCMTDATPPPHSRTDNSPHITMNLLVRKGQSSAINEI</sequence>
<accession>A0A420NL93</accession>
<evidence type="ECO:0000313" key="3">
    <source>
        <dbReference type="Proteomes" id="UP000285084"/>
    </source>
</evidence>
<evidence type="ECO:0000256" key="1">
    <source>
        <dbReference type="SAM" id="MobiDB-lite"/>
    </source>
</evidence>
<comment type="caution">
    <text evidence="2">The sequence shown here is derived from an EMBL/GenBank/DDBJ whole genome shotgun (WGS) entry which is preliminary data.</text>
</comment>
<organism evidence="2 3">
    <name type="scientific">Fusarium oxysporum</name>
    <name type="common">Fusarium vascular wilt</name>
    <dbReference type="NCBI Taxonomy" id="5507"/>
    <lineage>
        <taxon>Eukaryota</taxon>
        <taxon>Fungi</taxon>
        <taxon>Dikarya</taxon>
        <taxon>Ascomycota</taxon>
        <taxon>Pezizomycotina</taxon>
        <taxon>Sordariomycetes</taxon>
        <taxon>Hypocreomycetidae</taxon>
        <taxon>Hypocreales</taxon>
        <taxon>Nectriaceae</taxon>
        <taxon>Fusarium</taxon>
        <taxon>Fusarium oxysporum species complex</taxon>
    </lineage>
</organism>